<dbReference type="Pfam" id="PF17293">
    <property type="entry name" value="Arm-DNA-bind_5"/>
    <property type="match status" value="1"/>
</dbReference>
<feature type="domain" description="Tyr recombinase" evidence="4">
    <location>
        <begin position="217"/>
        <end position="399"/>
    </location>
</feature>
<comment type="caution">
    <text evidence="5">The sequence shown here is derived from an EMBL/GenBank/DDBJ whole genome shotgun (WGS) entry which is preliminary data.</text>
</comment>
<evidence type="ECO:0000256" key="2">
    <source>
        <dbReference type="ARBA" id="ARBA00023125"/>
    </source>
</evidence>
<dbReference type="Gene3D" id="1.10.150.130">
    <property type="match status" value="1"/>
</dbReference>
<dbReference type="InterPro" id="IPR002104">
    <property type="entry name" value="Integrase_catalytic"/>
</dbReference>
<evidence type="ECO:0000313" key="6">
    <source>
        <dbReference type="Proteomes" id="UP000659698"/>
    </source>
</evidence>
<reference evidence="5 6" key="1">
    <citation type="journal article" date="2019" name="Int. J. Syst. Evol. Microbiol.">
        <title>Rufibacter sediminis sp. nov., isolated from freshwater lake sediment.</title>
        <authorList>
            <person name="Qu J.H."/>
            <person name="Zhang L.J."/>
            <person name="Fu Y.H."/>
            <person name="Li H.F."/>
        </authorList>
    </citation>
    <scope>NUCLEOTIDE SEQUENCE [LARGE SCALE GENOMIC DNA]</scope>
    <source>
        <strain evidence="5 6">H-1</strain>
    </source>
</reference>
<dbReference type="EMBL" id="JACOAF010000041">
    <property type="protein sequence ID" value="MBC3541388.1"/>
    <property type="molecule type" value="Genomic_DNA"/>
</dbReference>
<evidence type="ECO:0000256" key="1">
    <source>
        <dbReference type="ARBA" id="ARBA00008857"/>
    </source>
</evidence>
<dbReference type="Pfam" id="PF00589">
    <property type="entry name" value="Phage_integrase"/>
    <property type="match status" value="1"/>
</dbReference>
<keyword evidence="2" id="KW-0238">DNA-binding</keyword>
<dbReference type="PANTHER" id="PTHR30349:SF64">
    <property type="entry name" value="PROPHAGE INTEGRASE INTD-RELATED"/>
    <property type="match status" value="1"/>
</dbReference>
<evidence type="ECO:0000313" key="5">
    <source>
        <dbReference type="EMBL" id="MBC3541388.1"/>
    </source>
</evidence>
<dbReference type="InterPro" id="IPR050090">
    <property type="entry name" value="Tyrosine_recombinase_XerCD"/>
</dbReference>
<dbReference type="CDD" id="cd01185">
    <property type="entry name" value="INTN1_C_like"/>
    <property type="match status" value="1"/>
</dbReference>
<name>A0ABR6VX64_9BACT</name>
<dbReference type="InterPro" id="IPR010998">
    <property type="entry name" value="Integrase_recombinase_N"/>
</dbReference>
<protein>
    <submittedName>
        <fullName evidence="5">Site-specific integrase</fullName>
    </submittedName>
</protein>
<evidence type="ECO:0000256" key="3">
    <source>
        <dbReference type="ARBA" id="ARBA00023172"/>
    </source>
</evidence>
<dbReference type="Pfam" id="PF13102">
    <property type="entry name" value="Phage_int_SAM_5"/>
    <property type="match status" value="1"/>
</dbReference>
<dbReference type="Gene3D" id="1.10.443.10">
    <property type="entry name" value="Intergrase catalytic core"/>
    <property type="match status" value="1"/>
</dbReference>
<dbReference type="InterPro" id="IPR025269">
    <property type="entry name" value="SAM-like_dom"/>
</dbReference>
<keyword evidence="3" id="KW-0233">DNA recombination</keyword>
<evidence type="ECO:0000259" key="4">
    <source>
        <dbReference type="PROSITE" id="PS51898"/>
    </source>
</evidence>
<organism evidence="5 6">
    <name type="scientific">Rufibacter sediminis</name>
    <dbReference type="NCBI Taxonomy" id="2762756"/>
    <lineage>
        <taxon>Bacteria</taxon>
        <taxon>Pseudomonadati</taxon>
        <taxon>Bacteroidota</taxon>
        <taxon>Cytophagia</taxon>
        <taxon>Cytophagales</taxon>
        <taxon>Hymenobacteraceae</taxon>
        <taxon>Rufibacter</taxon>
    </lineage>
</organism>
<dbReference type="InterPro" id="IPR011010">
    <property type="entry name" value="DNA_brk_join_enz"/>
</dbReference>
<dbReference type="InterPro" id="IPR013762">
    <property type="entry name" value="Integrase-like_cat_sf"/>
</dbReference>
<dbReference type="PANTHER" id="PTHR30349">
    <property type="entry name" value="PHAGE INTEGRASE-RELATED"/>
    <property type="match status" value="1"/>
</dbReference>
<gene>
    <name evidence="5" type="ORF">H7U12_16965</name>
</gene>
<comment type="similarity">
    <text evidence="1">Belongs to the 'phage' integrase family.</text>
</comment>
<dbReference type="RefSeq" id="WP_186640210.1">
    <property type="nucleotide sequence ID" value="NZ_JACOAF010000041.1"/>
</dbReference>
<dbReference type="Proteomes" id="UP000659698">
    <property type="component" value="Unassembled WGS sequence"/>
</dbReference>
<dbReference type="PROSITE" id="PS51898">
    <property type="entry name" value="TYR_RECOMBINASE"/>
    <property type="match status" value="1"/>
</dbReference>
<dbReference type="SUPFAM" id="SSF56349">
    <property type="entry name" value="DNA breaking-rejoining enzymes"/>
    <property type="match status" value="1"/>
</dbReference>
<dbReference type="InterPro" id="IPR035386">
    <property type="entry name" value="Arm-DNA-bind_5"/>
</dbReference>
<proteinExistence type="inferred from homology"/>
<accession>A0ABR6VX64</accession>
<keyword evidence="6" id="KW-1185">Reference proteome</keyword>
<sequence>MKSTHTFTVSSIIRKSKANKQGEVPIYVRITVDGESLEISTKHFVKPTQWDSRRGRVKGKGDLAKAVNETIELLQIKAKQEYNNLVSLGKPITSSSIKNGVLGIEEEGYTLLQLFDKMLDDVKAKIGVDLNKDTYKSYISSQKHIYAYVKEHLGLVDIKLKDVNYKFVSGYELYLKTKGGCGQNGTVKHIVKLKKVITMALRYDYINRDPFSEYSIHLKKKIVKPLLDSELILIESKEFSSERLNVVKDMFLFTCYTGLAFTDVKQLTKDNLGIGVDGKEWIFRDRQKTDVNSCIPLLVPAKRILQQYENHPKVLKSGCLLPVPSNQKFNAYLKEIADLCGITKNLTVHLGRHTFATTVALQNGVPLETVSKMLGHTSIKTTQIYAKVLDTKVSRDMANLVDTYKVEVP</sequence>